<evidence type="ECO:0000313" key="1">
    <source>
        <dbReference type="EMBL" id="ABQ68566.1"/>
    </source>
</evidence>
<keyword evidence="2" id="KW-1185">Reference proteome</keyword>
<name>A0A9J9HBE6_RHIWR</name>
<sequence>MAGGFHIPIYLIEQQASGLQLVHWVRNIWGPRDPDADPTAAVVKLAAWLLAEPARVGAVEAAGISIADVLGDRIALSPETGRLLHEITGGEIGLHDWTRPYSAAVSVPHGGPAAEGDDGARIAPPTPSSPMPFVHGRLGETAPGRLFRVIRGDGEDRYILTGLGVSWAMDRGAAEAALTALADALGAVVELAGEGAPW</sequence>
<organism evidence="1 2">
    <name type="scientific">Rhizorhabdus wittichii (strain DSM 6014 / CCUG 31198 / JCM 15750 / NBRC 105917 / EY 4224 / RW1)</name>
    <name type="common">Sphingomonas wittichii</name>
    <dbReference type="NCBI Taxonomy" id="392499"/>
    <lineage>
        <taxon>Bacteria</taxon>
        <taxon>Pseudomonadati</taxon>
        <taxon>Pseudomonadota</taxon>
        <taxon>Alphaproteobacteria</taxon>
        <taxon>Sphingomonadales</taxon>
        <taxon>Sphingomonadaceae</taxon>
        <taxon>Rhizorhabdus</taxon>
    </lineage>
</organism>
<dbReference type="Proteomes" id="UP000001989">
    <property type="component" value="Chromosome"/>
</dbReference>
<protein>
    <submittedName>
        <fullName evidence="1">Uncharacterized protein</fullName>
    </submittedName>
</protein>
<dbReference type="AlphaFoldDB" id="A0A9J9HBE6"/>
<proteinExistence type="predicted"/>
<reference evidence="1 2" key="1">
    <citation type="journal article" date="2010" name="J. Bacteriol.">
        <title>Genome sequence of the dioxin-mineralizing bacterium Sphingomonas wittichii RW1.</title>
        <authorList>
            <person name="Miller T.R."/>
            <person name="Delcher A.L."/>
            <person name="Salzberg S.L."/>
            <person name="Saunders E."/>
            <person name="Detter J.C."/>
            <person name="Halden R.U."/>
        </authorList>
    </citation>
    <scope>NUCLEOTIDE SEQUENCE [LARGE SCALE GENOMIC DNA]</scope>
    <source>
        <strain evidence="2">DSM 6014 / CCUG 31198 / JCM 15750 / NBRC 105917 / EY 4224 / RW1</strain>
    </source>
</reference>
<accession>A0A9J9HBE6</accession>
<gene>
    <name evidence="1" type="ordered locus">Swit_2207</name>
</gene>
<evidence type="ECO:0000313" key="2">
    <source>
        <dbReference type="Proteomes" id="UP000001989"/>
    </source>
</evidence>
<dbReference type="OrthoDB" id="7584454at2"/>
<dbReference type="KEGG" id="swi:Swit_2207"/>
<dbReference type="EMBL" id="CP000699">
    <property type="protein sequence ID" value="ABQ68566.1"/>
    <property type="molecule type" value="Genomic_DNA"/>
</dbReference>